<reference evidence="2 3" key="1">
    <citation type="submission" date="2019-06" db="EMBL/GenBank/DDBJ databases">
        <authorList>
            <person name="Broberg M."/>
        </authorList>
    </citation>
    <scope>NUCLEOTIDE SEQUENCE [LARGE SCALE GENOMIC DNA]</scope>
</reference>
<dbReference type="Pfam" id="PF13086">
    <property type="entry name" value="AAA_11"/>
    <property type="match status" value="1"/>
</dbReference>
<dbReference type="Proteomes" id="UP000766486">
    <property type="component" value="Unassembled WGS sequence"/>
</dbReference>
<evidence type="ECO:0000313" key="3">
    <source>
        <dbReference type="Proteomes" id="UP000766486"/>
    </source>
</evidence>
<gene>
    <name evidence="2" type="ORF">CLO192961_LOCUS411208</name>
</gene>
<protein>
    <recommendedName>
        <fullName evidence="1">DNA2/NAM7 helicase helicase domain-containing protein</fullName>
    </recommendedName>
</protein>
<keyword evidence="3" id="KW-1185">Reference proteome</keyword>
<comment type="caution">
    <text evidence="2">The sequence shown here is derived from an EMBL/GenBank/DDBJ whole genome shotgun (WGS) entry which is preliminary data.</text>
</comment>
<dbReference type="EMBL" id="CABFNS010000910">
    <property type="protein sequence ID" value="VUC35381.1"/>
    <property type="molecule type" value="Genomic_DNA"/>
</dbReference>
<dbReference type="SUPFAM" id="SSF52540">
    <property type="entry name" value="P-loop containing nucleoside triphosphate hydrolases"/>
    <property type="match status" value="1"/>
</dbReference>
<proteinExistence type="predicted"/>
<dbReference type="InterPro" id="IPR041677">
    <property type="entry name" value="DNA2/NAM7_AAA_11"/>
</dbReference>
<accession>A0ABY6UZI8</accession>
<evidence type="ECO:0000259" key="1">
    <source>
        <dbReference type="Pfam" id="PF13086"/>
    </source>
</evidence>
<dbReference type="InterPro" id="IPR027417">
    <property type="entry name" value="P-loop_NTPase"/>
</dbReference>
<name>A0ABY6UZI8_BIOOC</name>
<sequence>MAIILADPGFGKTKALAAAVYGLVKSVNQVFMSAPTHAACDYAVDRLMELSKDVTSRVNRIITPCHRLLVVRAYNPEEELAALMSILRCPESIKDAAPTPTSKWQLKNSLAFWVLSALGSAVVPQLGPDDCTKLHSVKRELEEDKRLVNLLGLARMEMSWDNYVEKAETLPVGRLKMMMRYVLGKADVVCSTPAESTKEPYVSWKRQSARGFAIDDASRMSRPDFYSVWGNTMMPCVMAGDSLQLGAEVLSFDDEVSRGVYRNRHGPDAKISILEFLQASGWPVFRMLTPVPLE</sequence>
<feature type="domain" description="DNA2/NAM7 helicase helicase" evidence="1">
    <location>
        <begin position="2"/>
        <end position="251"/>
    </location>
</feature>
<dbReference type="Gene3D" id="3.40.50.300">
    <property type="entry name" value="P-loop containing nucleotide triphosphate hydrolases"/>
    <property type="match status" value="1"/>
</dbReference>
<organism evidence="2 3">
    <name type="scientific">Bionectria ochroleuca</name>
    <name type="common">Gliocladium roseum</name>
    <dbReference type="NCBI Taxonomy" id="29856"/>
    <lineage>
        <taxon>Eukaryota</taxon>
        <taxon>Fungi</taxon>
        <taxon>Dikarya</taxon>
        <taxon>Ascomycota</taxon>
        <taxon>Pezizomycotina</taxon>
        <taxon>Sordariomycetes</taxon>
        <taxon>Hypocreomycetidae</taxon>
        <taxon>Hypocreales</taxon>
        <taxon>Bionectriaceae</taxon>
        <taxon>Clonostachys</taxon>
    </lineage>
</organism>
<evidence type="ECO:0000313" key="2">
    <source>
        <dbReference type="EMBL" id="VUC35381.1"/>
    </source>
</evidence>